<dbReference type="EMBL" id="LAZR01000062">
    <property type="protein sequence ID" value="KKN96671.1"/>
    <property type="molecule type" value="Genomic_DNA"/>
</dbReference>
<evidence type="ECO:0000313" key="1">
    <source>
        <dbReference type="EMBL" id="KKN96671.1"/>
    </source>
</evidence>
<name>A0A0F9XCE3_9ZZZZ</name>
<gene>
    <name evidence="1" type="ORF">LCGC14_0163150</name>
</gene>
<accession>A0A0F9XCE3</accession>
<organism evidence="1">
    <name type="scientific">marine sediment metagenome</name>
    <dbReference type="NCBI Taxonomy" id="412755"/>
    <lineage>
        <taxon>unclassified sequences</taxon>
        <taxon>metagenomes</taxon>
        <taxon>ecological metagenomes</taxon>
    </lineage>
</organism>
<comment type="caution">
    <text evidence="1">The sequence shown here is derived from an EMBL/GenBank/DDBJ whole genome shotgun (WGS) entry which is preliminary data.</text>
</comment>
<protein>
    <submittedName>
        <fullName evidence="1">Uncharacterized protein</fullName>
    </submittedName>
</protein>
<reference evidence="1" key="1">
    <citation type="journal article" date="2015" name="Nature">
        <title>Complex archaea that bridge the gap between prokaryotes and eukaryotes.</title>
        <authorList>
            <person name="Spang A."/>
            <person name="Saw J.H."/>
            <person name="Jorgensen S.L."/>
            <person name="Zaremba-Niedzwiedzka K."/>
            <person name="Martijn J."/>
            <person name="Lind A.E."/>
            <person name="van Eijk R."/>
            <person name="Schleper C."/>
            <person name="Guy L."/>
            <person name="Ettema T.J."/>
        </authorList>
    </citation>
    <scope>NUCLEOTIDE SEQUENCE</scope>
</reference>
<sequence>MLRGIFYIRLYSSSDSVYERRVDIERLRGRTPEQTAADLQEKYKDDEHFAFAPPLEQQLPGFVGPFKLPSAKCPPDLEFMYGYIWPEGVPDGSKTPLTAVIPHGIYMDDVEGVFIIGYTADQMQANRDRHNGVFVPFEPELVNPPVTGDQTTGLLIEVHNDLKITDEQKTKIHDSAVLLIGEPFGPVAVGMQGPRGQFAAEVQEALGMPIMALVTRRQKKDGSGVEDVLQIAPS</sequence>
<proteinExistence type="predicted"/>
<dbReference type="AlphaFoldDB" id="A0A0F9XCE3"/>